<accession>A0A4Y2G928</accession>
<dbReference type="Pfam" id="PF03564">
    <property type="entry name" value="DUF1759"/>
    <property type="match status" value="1"/>
</dbReference>
<comment type="caution">
    <text evidence="1">The sequence shown here is derived from an EMBL/GenBank/DDBJ whole genome shotgun (WGS) entry which is preliminary data.</text>
</comment>
<organism evidence="1 2">
    <name type="scientific">Araneus ventricosus</name>
    <name type="common">Orbweaver spider</name>
    <name type="synonym">Epeira ventricosa</name>
    <dbReference type="NCBI Taxonomy" id="182803"/>
    <lineage>
        <taxon>Eukaryota</taxon>
        <taxon>Metazoa</taxon>
        <taxon>Ecdysozoa</taxon>
        <taxon>Arthropoda</taxon>
        <taxon>Chelicerata</taxon>
        <taxon>Arachnida</taxon>
        <taxon>Araneae</taxon>
        <taxon>Araneomorphae</taxon>
        <taxon>Entelegynae</taxon>
        <taxon>Araneoidea</taxon>
        <taxon>Araneidae</taxon>
        <taxon>Araneus</taxon>
    </lineage>
</organism>
<name>A0A4Y2G928_ARAVE</name>
<dbReference type="AlphaFoldDB" id="A0A4Y2G928"/>
<evidence type="ECO:0000313" key="2">
    <source>
        <dbReference type="Proteomes" id="UP000499080"/>
    </source>
</evidence>
<dbReference type="Proteomes" id="UP000499080">
    <property type="component" value="Unassembled WGS sequence"/>
</dbReference>
<dbReference type="OrthoDB" id="7444419at2759"/>
<dbReference type="PANTHER" id="PTHR22954">
    <property type="entry name" value="RETROVIRAL PROTEASE-RELATED"/>
    <property type="match status" value="1"/>
</dbReference>
<protein>
    <submittedName>
        <fullName evidence="1">Uncharacterized protein</fullName>
    </submittedName>
</protein>
<reference evidence="1 2" key="1">
    <citation type="journal article" date="2019" name="Sci. Rep.">
        <title>Orb-weaving spider Araneus ventricosus genome elucidates the spidroin gene catalogue.</title>
        <authorList>
            <person name="Kono N."/>
            <person name="Nakamura H."/>
            <person name="Ohtoshi R."/>
            <person name="Moran D.A.P."/>
            <person name="Shinohara A."/>
            <person name="Yoshida Y."/>
            <person name="Fujiwara M."/>
            <person name="Mori M."/>
            <person name="Tomita M."/>
            <person name="Arakawa K."/>
        </authorList>
    </citation>
    <scope>NUCLEOTIDE SEQUENCE [LARGE SCALE GENOMIC DNA]</scope>
</reference>
<evidence type="ECO:0000313" key="1">
    <source>
        <dbReference type="EMBL" id="GBM48434.1"/>
    </source>
</evidence>
<dbReference type="InterPro" id="IPR005312">
    <property type="entry name" value="DUF1759"/>
</dbReference>
<dbReference type="PANTHER" id="PTHR22954:SF3">
    <property type="entry name" value="PROTEIN CBG08539"/>
    <property type="match status" value="1"/>
</dbReference>
<proteinExistence type="predicted"/>
<sequence length="248" mass="28398">MRVEKILRKNESETLIDRNVNRNTQQCSVKLPRLQIPQYSGNILNFNDFYAQFEAAIHKNSNLSDVEKFNYLKSYLINNAEIAIRGLALKSENYDLALNILKERFGRTDMIIDAHMSQLLNLNPVRKSQDVKSLRRLYSICETYTRGLENNGANPNSYSSLLYPVLLKSIPRDLSLEFSRKMYAKKENTISDLLGFLTSGSGLPKTFSYTSQKGVISPLTKVAIRPVYYLSRLSGESRIRVWGRGLRS</sequence>
<keyword evidence="2" id="KW-1185">Reference proteome</keyword>
<dbReference type="EMBL" id="BGPR01176475">
    <property type="protein sequence ID" value="GBM48434.1"/>
    <property type="molecule type" value="Genomic_DNA"/>
</dbReference>
<gene>
    <name evidence="1" type="ORF">AVEN_185133_1</name>
</gene>